<proteinExistence type="predicted"/>
<evidence type="ECO:0000313" key="1">
    <source>
        <dbReference type="EMBL" id="APB33556.1"/>
    </source>
</evidence>
<dbReference type="EMBL" id="CP017675">
    <property type="protein sequence ID" value="APB33556.1"/>
    <property type="molecule type" value="Genomic_DNA"/>
</dbReference>
<reference evidence="1 2" key="1">
    <citation type="submission" date="2016-10" db="EMBL/GenBank/DDBJ databases">
        <title>Description of Gloeomargarita lithophora gen. nov., sp. nov., a thylakoid-bearing basal-branching cyanobacterium with intracellular carbonates, and proposal for Gloeomargaritales ord. nov.</title>
        <authorList>
            <person name="Moreira D."/>
            <person name="Tavera R."/>
            <person name="Benzerara K."/>
            <person name="Skouri-Panet F."/>
            <person name="Couradeau E."/>
            <person name="Gerard E."/>
            <person name="Loussert C."/>
            <person name="Novelo E."/>
            <person name="Zivanovic Y."/>
            <person name="Lopez-Garcia P."/>
        </authorList>
    </citation>
    <scope>NUCLEOTIDE SEQUENCE [LARGE SCALE GENOMIC DNA]</scope>
    <source>
        <strain evidence="1 2">D10</strain>
    </source>
</reference>
<dbReference type="InterPro" id="IPR025458">
    <property type="entry name" value="DUF4278"/>
</dbReference>
<dbReference type="KEGG" id="glt:GlitD10_1236"/>
<protein>
    <recommendedName>
        <fullName evidence="3">DUF4278 domain-containing protein</fullName>
    </recommendedName>
</protein>
<dbReference type="STRING" id="1188229.GlitD10_1236"/>
<name>A0A1J0AC75_9CYAN</name>
<sequence>MQYHFLGATYEHDATVVPVSEGQEGGKYRGANWKTHVANVPSQHRAPRQLCYRGVMYS</sequence>
<dbReference type="Proteomes" id="UP000180235">
    <property type="component" value="Chromosome"/>
</dbReference>
<organism evidence="1 2">
    <name type="scientific">Gloeomargarita lithophora Alchichica-D10</name>
    <dbReference type="NCBI Taxonomy" id="1188229"/>
    <lineage>
        <taxon>Bacteria</taxon>
        <taxon>Bacillati</taxon>
        <taxon>Cyanobacteriota</taxon>
        <taxon>Cyanophyceae</taxon>
        <taxon>Gloeomargaritales</taxon>
        <taxon>Gloeomargaritaceae</taxon>
        <taxon>Gloeomargarita</taxon>
    </lineage>
</organism>
<evidence type="ECO:0008006" key="3">
    <source>
        <dbReference type="Google" id="ProtNLM"/>
    </source>
</evidence>
<accession>A0A1J0AC75</accession>
<keyword evidence="2" id="KW-1185">Reference proteome</keyword>
<dbReference type="AlphaFoldDB" id="A0A1J0AC75"/>
<dbReference type="OrthoDB" id="515032at2"/>
<evidence type="ECO:0000313" key="2">
    <source>
        <dbReference type="Proteomes" id="UP000180235"/>
    </source>
</evidence>
<dbReference type="Pfam" id="PF14105">
    <property type="entry name" value="DUF4278"/>
    <property type="match status" value="1"/>
</dbReference>
<gene>
    <name evidence="1" type="ORF">GlitD10_1236</name>
</gene>
<dbReference type="RefSeq" id="WP_084111513.1">
    <property type="nucleotide sequence ID" value="NZ_CP017675.1"/>
</dbReference>